<dbReference type="Proteomes" id="UP001604277">
    <property type="component" value="Unassembled WGS sequence"/>
</dbReference>
<evidence type="ECO:0000313" key="3">
    <source>
        <dbReference type="Proteomes" id="UP001604277"/>
    </source>
</evidence>
<keyword evidence="3" id="KW-1185">Reference proteome</keyword>
<feature type="compositionally biased region" description="Polar residues" evidence="1">
    <location>
        <begin position="52"/>
        <end position="65"/>
    </location>
</feature>
<feature type="region of interest" description="Disordered" evidence="1">
    <location>
        <begin position="52"/>
        <end position="71"/>
    </location>
</feature>
<gene>
    <name evidence="2" type="ORF">Fot_32057</name>
</gene>
<comment type="caution">
    <text evidence="2">The sequence shown here is derived from an EMBL/GenBank/DDBJ whole genome shotgun (WGS) entry which is preliminary data.</text>
</comment>
<name>A0ABD1T6P6_9LAMI</name>
<evidence type="ECO:0000256" key="1">
    <source>
        <dbReference type="SAM" id="MobiDB-lite"/>
    </source>
</evidence>
<accession>A0ABD1T6P6</accession>
<reference evidence="3" key="1">
    <citation type="submission" date="2024-07" db="EMBL/GenBank/DDBJ databases">
        <title>Two chromosome-level genome assemblies of Korean endemic species Abeliophyllum distichum and Forsythia ovata (Oleaceae).</title>
        <authorList>
            <person name="Jang H."/>
        </authorList>
    </citation>
    <scope>NUCLEOTIDE SEQUENCE [LARGE SCALE GENOMIC DNA]</scope>
</reference>
<dbReference type="AlphaFoldDB" id="A0ABD1T6P6"/>
<evidence type="ECO:0000313" key="2">
    <source>
        <dbReference type="EMBL" id="KAL2508410.1"/>
    </source>
</evidence>
<sequence>MGLYQSSNHGGLNLLTPPSSRKELDLFSTVAIRNGSGINDGVLGTEIEFGTEQTVSKEQTDQRSQAPALASNVPAREIHAPIASNQVSALCAGCGWSSHHQDNQQPYVSCFNENISEKKVEDRENEDITPLLRHSVRRPGNDTRVASCSNMNVLSIDPSAKVMDDLLIVISSFLVLGVQSDWGEDQPGD</sequence>
<protein>
    <submittedName>
        <fullName evidence="2">Uncharacterized protein</fullName>
    </submittedName>
</protein>
<dbReference type="EMBL" id="JBFOLJ010000009">
    <property type="protein sequence ID" value="KAL2508410.1"/>
    <property type="molecule type" value="Genomic_DNA"/>
</dbReference>
<proteinExistence type="predicted"/>
<organism evidence="2 3">
    <name type="scientific">Forsythia ovata</name>
    <dbReference type="NCBI Taxonomy" id="205694"/>
    <lineage>
        <taxon>Eukaryota</taxon>
        <taxon>Viridiplantae</taxon>
        <taxon>Streptophyta</taxon>
        <taxon>Embryophyta</taxon>
        <taxon>Tracheophyta</taxon>
        <taxon>Spermatophyta</taxon>
        <taxon>Magnoliopsida</taxon>
        <taxon>eudicotyledons</taxon>
        <taxon>Gunneridae</taxon>
        <taxon>Pentapetalae</taxon>
        <taxon>asterids</taxon>
        <taxon>lamiids</taxon>
        <taxon>Lamiales</taxon>
        <taxon>Oleaceae</taxon>
        <taxon>Forsythieae</taxon>
        <taxon>Forsythia</taxon>
    </lineage>
</organism>